<evidence type="ECO:0000256" key="1">
    <source>
        <dbReference type="SAM" id="Phobius"/>
    </source>
</evidence>
<name>A0A2P2KQ58_RHIMU</name>
<accession>A0A2P2KQ58</accession>
<keyword evidence="1" id="KW-0812">Transmembrane</keyword>
<feature type="transmembrane region" description="Helical" evidence="1">
    <location>
        <begin position="56"/>
        <end position="73"/>
    </location>
</feature>
<sequence>MQNFFLLYAPKRGILFEFLFVLHTPSSGISLVCCIFSFWSLFTYRDITCVVIYSQVSTYIFLVLVLVGFSSLLL</sequence>
<dbReference type="EMBL" id="GGEC01027379">
    <property type="protein sequence ID" value="MBX07863.1"/>
    <property type="molecule type" value="Transcribed_RNA"/>
</dbReference>
<reference evidence="2" key="1">
    <citation type="submission" date="2018-02" db="EMBL/GenBank/DDBJ databases">
        <title>Rhizophora mucronata_Transcriptome.</title>
        <authorList>
            <person name="Meera S.P."/>
            <person name="Sreeshan A."/>
            <person name="Augustine A."/>
        </authorList>
    </citation>
    <scope>NUCLEOTIDE SEQUENCE</scope>
    <source>
        <tissue evidence="2">Leaf</tissue>
    </source>
</reference>
<evidence type="ECO:0000313" key="2">
    <source>
        <dbReference type="EMBL" id="MBX07863.1"/>
    </source>
</evidence>
<keyword evidence="1" id="KW-1133">Transmembrane helix</keyword>
<feature type="transmembrane region" description="Helical" evidence="1">
    <location>
        <begin position="20"/>
        <end position="44"/>
    </location>
</feature>
<dbReference type="AlphaFoldDB" id="A0A2P2KQ58"/>
<proteinExistence type="predicted"/>
<protein>
    <submittedName>
        <fullName evidence="2">Uncharacterized protein</fullName>
    </submittedName>
</protein>
<keyword evidence="1" id="KW-0472">Membrane</keyword>
<organism evidence="2">
    <name type="scientific">Rhizophora mucronata</name>
    <name type="common">Asiatic mangrove</name>
    <dbReference type="NCBI Taxonomy" id="61149"/>
    <lineage>
        <taxon>Eukaryota</taxon>
        <taxon>Viridiplantae</taxon>
        <taxon>Streptophyta</taxon>
        <taxon>Embryophyta</taxon>
        <taxon>Tracheophyta</taxon>
        <taxon>Spermatophyta</taxon>
        <taxon>Magnoliopsida</taxon>
        <taxon>eudicotyledons</taxon>
        <taxon>Gunneridae</taxon>
        <taxon>Pentapetalae</taxon>
        <taxon>rosids</taxon>
        <taxon>fabids</taxon>
        <taxon>Malpighiales</taxon>
        <taxon>Rhizophoraceae</taxon>
        <taxon>Rhizophora</taxon>
    </lineage>
</organism>